<comment type="caution">
    <text evidence="2">The sequence shown here is derived from an EMBL/GenBank/DDBJ whole genome shotgun (WGS) entry which is preliminary data.</text>
</comment>
<dbReference type="Gene3D" id="3.40.50.720">
    <property type="entry name" value="NAD(P)-binding Rossmann-like Domain"/>
    <property type="match status" value="1"/>
</dbReference>
<dbReference type="Pfam" id="PF21135">
    <property type="entry name" value="DRL_cat"/>
    <property type="match status" value="1"/>
</dbReference>
<dbReference type="CDD" id="cd11616">
    <property type="entry name" value="SAF_DH_OX_like"/>
    <property type="match status" value="1"/>
</dbReference>
<evidence type="ECO:0000313" key="2">
    <source>
        <dbReference type="EMBL" id="EQB08043.1"/>
    </source>
</evidence>
<dbReference type="PATRIC" id="fig|1329909.3.peg.1729"/>
<gene>
    <name evidence="2" type="ORF">L288_08940</name>
</gene>
<dbReference type="InterPro" id="IPR036291">
    <property type="entry name" value="NAD(P)-bd_dom_sf"/>
</dbReference>
<dbReference type="RefSeq" id="WP_021238061.1">
    <property type="nucleotide sequence ID" value="NZ_ATHO01000072.1"/>
</dbReference>
<dbReference type="PANTHER" id="PTHR37850">
    <property type="entry name" value="STRU PROTEIN"/>
    <property type="match status" value="1"/>
</dbReference>
<dbReference type="SUPFAM" id="SSF51735">
    <property type="entry name" value="NAD(P)-binding Rossmann-fold domains"/>
    <property type="match status" value="1"/>
</dbReference>
<dbReference type="AlphaFoldDB" id="T0H7G3"/>
<sequence length="449" mass="47660">MNLHAKLLERAEQGRPIRVGLIGAGKFGSMFLAQAVSTPGIHVTAVIDLRPGVTREHLVSLGWPLERTAASSIEDAVRSGGTFVGDDALAMIAHDGVELVIECTGHPIVAVDHCLASFAAGKPVVNVTVEADALCGPLLARRAAEAGVLYSLAYGDQPAMACELVDWARTCGLTVIAAGRGHKWHPDYRSSTPDTVWDHWGLGVNRESAAAGGLNPKMFNAFLDGSKPSIECAALANATGLQAPVDGLAYPPGGIDDIATLMRPRAEGGVLEAKGLVETISSIRADGTEIPYNIRPGVWVCVEAESDYAQRSMREYRIVTDPSGRYMSMYRRWHLVGIEVGVSVASIALRGETTGAPRGFNADVVATPKRDLVAGEMLDGEGGYTVFGKLMPAAASLAGGHLPLALAQGIKLVRDVPRDQPLRWSDVVADESVTAYGFRREMERLFASA</sequence>
<proteinExistence type="predicted"/>
<dbReference type="InterPro" id="IPR048423">
    <property type="entry name" value="DRL_cat"/>
</dbReference>
<keyword evidence="3" id="KW-1185">Reference proteome</keyword>
<evidence type="ECO:0000313" key="3">
    <source>
        <dbReference type="Proteomes" id="UP000015525"/>
    </source>
</evidence>
<dbReference type="EMBL" id="ATHO01000072">
    <property type="protein sequence ID" value="EQB08043.1"/>
    <property type="molecule type" value="Genomic_DNA"/>
</dbReference>
<dbReference type="Pfam" id="PF08666">
    <property type="entry name" value="SAF"/>
    <property type="match status" value="1"/>
</dbReference>
<dbReference type="Proteomes" id="UP000015525">
    <property type="component" value="Unassembled WGS sequence"/>
</dbReference>
<dbReference type="SMART" id="SM00858">
    <property type="entry name" value="SAF"/>
    <property type="match status" value="1"/>
</dbReference>
<feature type="domain" description="SAF" evidence="1">
    <location>
        <begin position="363"/>
        <end position="428"/>
    </location>
</feature>
<dbReference type="InterPro" id="IPR013974">
    <property type="entry name" value="SAF"/>
</dbReference>
<accession>T0H7G3</accession>
<protein>
    <recommendedName>
        <fullName evidence="1">SAF domain-containing protein</fullName>
    </recommendedName>
</protein>
<organism evidence="2 3">
    <name type="scientific">Sphingobium quisquiliarum P25</name>
    <dbReference type="NCBI Taxonomy" id="1329909"/>
    <lineage>
        <taxon>Bacteria</taxon>
        <taxon>Pseudomonadati</taxon>
        <taxon>Pseudomonadota</taxon>
        <taxon>Alphaproteobacteria</taxon>
        <taxon>Sphingomonadales</taxon>
        <taxon>Sphingomonadaceae</taxon>
        <taxon>Sphingobium</taxon>
    </lineage>
</organism>
<dbReference type="PANTHER" id="PTHR37850:SF3">
    <property type="entry name" value="BLR7815 PROTEIN"/>
    <property type="match status" value="1"/>
</dbReference>
<reference evidence="2 3" key="1">
    <citation type="journal article" date="2013" name="Genome Announc.">
        <title>Draft Genome Sequence of Sphingobium quisquiliarum Strain P25T, a Novel Hexachlorocyclohexane (HCH)-Degrading Bacterium Isolated from an HCH Dumpsite.</title>
        <authorList>
            <person name="Kumar Singh A."/>
            <person name="Sangwan N."/>
            <person name="Sharma A."/>
            <person name="Gupta V."/>
            <person name="Khurana J.P."/>
            <person name="Lal R."/>
        </authorList>
    </citation>
    <scope>NUCLEOTIDE SEQUENCE [LARGE SCALE GENOMIC DNA]</scope>
    <source>
        <strain evidence="2 3">P25</strain>
    </source>
</reference>
<evidence type="ECO:0000259" key="1">
    <source>
        <dbReference type="SMART" id="SM00858"/>
    </source>
</evidence>
<name>T0H7G3_9SPHN</name>